<proteinExistence type="predicted"/>
<dbReference type="PATRIC" id="fig|1120927.3.peg.3658"/>
<keyword evidence="2" id="KW-1185">Reference proteome</keyword>
<accession>R9AJS6</accession>
<dbReference type="EMBL" id="AQFM01000048">
    <property type="protein sequence ID" value="EOR02488.1"/>
    <property type="molecule type" value="Genomic_DNA"/>
</dbReference>
<name>R9AJS6_9GAMM</name>
<gene>
    <name evidence="1" type="ORF">I593_03758</name>
</gene>
<dbReference type="AlphaFoldDB" id="R9AJS6"/>
<comment type="caution">
    <text evidence="1">The sequence shown here is derived from an EMBL/GenBank/DDBJ whole genome shotgun (WGS) entry which is preliminary data.</text>
</comment>
<organism evidence="1 2">
    <name type="scientific">Acinetobacter tandoii DSM 14970 = CIP 107469</name>
    <dbReference type="NCBI Taxonomy" id="1120927"/>
    <lineage>
        <taxon>Bacteria</taxon>
        <taxon>Pseudomonadati</taxon>
        <taxon>Pseudomonadota</taxon>
        <taxon>Gammaproteobacteria</taxon>
        <taxon>Moraxellales</taxon>
        <taxon>Moraxellaceae</taxon>
        <taxon>Acinetobacter</taxon>
    </lineage>
</organism>
<reference evidence="1 2" key="1">
    <citation type="submission" date="2013-03" db="EMBL/GenBank/DDBJ databases">
        <title>The Genome Sequence of Acinetobacter tandoii CIP 107469.</title>
        <authorList>
            <consortium name="The Broad Institute Genome Sequencing Platform"/>
            <consortium name="The Broad Institute Genome Sequencing Center for Infectious Disease"/>
            <person name="Cerqueira G."/>
            <person name="Feldgarden M."/>
            <person name="Courvalin P."/>
            <person name="Perichon B."/>
            <person name="Grillot-Courvalin C."/>
            <person name="Clermont D."/>
            <person name="Rocha E."/>
            <person name="Yoon E.-J."/>
            <person name="Nemec A."/>
            <person name="Walker B."/>
            <person name="Young S.K."/>
            <person name="Zeng Q."/>
            <person name="Gargeya S."/>
            <person name="Fitzgerald M."/>
            <person name="Haas B."/>
            <person name="Abouelleil A."/>
            <person name="Alvarado L."/>
            <person name="Arachchi H.M."/>
            <person name="Berlin A.M."/>
            <person name="Chapman S.B."/>
            <person name="Dewar J."/>
            <person name="Goldberg J."/>
            <person name="Griggs A."/>
            <person name="Gujja S."/>
            <person name="Hansen M."/>
            <person name="Howarth C."/>
            <person name="Imamovic A."/>
            <person name="Larimer J."/>
            <person name="McCowan C."/>
            <person name="Murphy C."/>
            <person name="Neiman D."/>
            <person name="Pearson M."/>
            <person name="Priest M."/>
            <person name="Roberts A."/>
            <person name="Saif S."/>
            <person name="Shea T."/>
            <person name="Sisk P."/>
            <person name="Sykes S."/>
            <person name="Wortman J."/>
            <person name="Nusbaum C."/>
            <person name="Birren B."/>
        </authorList>
    </citation>
    <scope>NUCLEOTIDE SEQUENCE [LARGE SCALE GENOMIC DNA]</scope>
    <source>
        <strain evidence="1 2">CIP 107469</strain>
    </source>
</reference>
<dbReference type="RefSeq" id="WP_016168733.1">
    <property type="nucleotide sequence ID" value="NZ_JHZG01000003.1"/>
</dbReference>
<dbReference type="Proteomes" id="UP000016201">
    <property type="component" value="Unassembled WGS sequence"/>
</dbReference>
<evidence type="ECO:0000313" key="2">
    <source>
        <dbReference type="Proteomes" id="UP000016201"/>
    </source>
</evidence>
<evidence type="ECO:0000313" key="1">
    <source>
        <dbReference type="EMBL" id="EOR02488.1"/>
    </source>
</evidence>
<protein>
    <submittedName>
        <fullName evidence="1">Uncharacterized protein</fullName>
    </submittedName>
</protein>
<sequence length="225" mass="26362">MAKTPSELQKRNRKLFQEFFVRDFSDKFLIDLDETIFREYENSSEFCSKYKRKLLRQRALGYLKYFDGSDSLDKVCNKHGITCESRTTNGHEGGEYLLAKTNNFLLAFSNNPQVSQKRTEYQKKLASSNAELGLQQGEFEFEETIQKITLDDERFYVTIGLKQNSKKRSELVFNIPNADGFSMYRFYLKDLLDVYNELQNSTIEPRLDEKEAIVTLRAEIKKGML</sequence>